<comment type="caution">
    <text evidence="2">The sequence shown here is derived from an EMBL/GenBank/DDBJ whole genome shotgun (WGS) entry which is preliminary data.</text>
</comment>
<keyword evidence="3" id="KW-1185">Reference proteome</keyword>
<dbReference type="EMBL" id="QZFU01000033">
    <property type="protein sequence ID" value="RJO71424.1"/>
    <property type="molecule type" value="Genomic_DNA"/>
</dbReference>
<name>A0A3A4KEB4_9NOCA</name>
<dbReference type="InterPro" id="IPR036388">
    <property type="entry name" value="WH-like_DNA-bd_sf"/>
</dbReference>
<evidence type="ECO:0000313" key="2">
    <source>
        <dbReference type="EMBL" id="RJO71424.1"/>
    </source>
</evidence>
<proteinExistence type="predicted"/>
<dbReference type="Proteomes" id="UP000266677">
    <property type="component" value="Unassembled WGS sequence"/>
</dbReference>
<dbReference type="AlphaFoldDB" id="A0A3A4KEB4"/>
<feature type="region of interest" description="Disordered" evidence="1">
    <location>
        <begin position="193"/>
        <end position="218"/>
    </location>
</feature>
<reference evidence="2 3" key="1">
    <citation type="submission" date="2018-09" db="EMBL/GenBank/DDBJ databases">
        <title>YIM PH21274 draft genome.</title>
        <authorList>
            <person name="Miao C."/>
        </authorList>
    </citation>
    <scope>NUCLEOTIDE SEQUENCE [LARGE SCALE GENOMIC DNA]</scope>
    <source>
        <strain evidence="2 3">YIM PH 21724</strain>
    </source>
</reference>
<dbReference type="Pfam" id="PF13384">
    <property type="entry name" value="HTH_23"/>
    <property type="match status" value="1"/>
</dbReference>
<sequence length="261" mass="29040">MTTSYEPSRFRARGWKRARFELRTRYGGAPGYISPEPVRAHILELTALGLPMASIARDAGCTEVCVRSVVEAKWATIRIRQAAAIMAVDFRPTERQGNVLAVGAVRRLRALQAIGWTWPAVAEHTPGISTGAIRQMTRPGHERILIAWQTWATIRDAYERLSGTPGTAGRTRLVRNAARTKLWAPPLDWEDHDIDDPRVSVKPSGQPTGTGLRERAAERRRQVAQLTALGRTADEIADRLGISQRQVVRHRSTTREGMPDA</sequence>
<accession>A0A3A4KEB4</accession>
<organism evidence="2 3">
    <name type="scientific">Nocardia panacis</name>
    <dbReference type="NCBI Taxonomy" id="2340916"/>
    <lineage>
        <taxon>Bacteria</taxon>
        <taxon>Bacillati</taxon>
        <taxon>Actinomycetota</taxon>
        <taxon>Actinomycetes</taxon>
        <taxon>Mycobacteriales</taxon>
        <taxon>Nocardiaceae</taxon>
        <taxon>Nocardia</taxon>
    </lineage>
</organism>
<evidence type="ECO:0000313" key="3">
    <source>
        <dbReference type="Proteomes" id="UP000266677"/>
    </source>
</evidence>
<dbReference type="Gene3D" id="1.10.10.10">
    <property type="entry name" value="Winged helix-like DNA-binding domain superfamily/Winged helix DNA-binding domain"/>
    <property type="match status" value="1"/>
</dbReference>
<dbReference type="GO" id="GO:0003677">
    <property type="term" value="F:DNA binding"/>
    <property type="evidence" value="ECO:0007669"/>
    <property type="project" value="InterPro"/>
</dbReference>
<dbReference type="SUPFAM" id="SSF46894">
    <property type="entry name" value="C-terminal effector domain of the bipartite response regulators"/>
    <property type="match status" value="1"/>
</dbReference>
<dbReference type="RefSeq" id="WP_120043536.1">
    <property type="nucleotide sequence ID" value="NZ_QZFU01000033.1"/>
</dbReference>
<protein>
    <submittedName>
        <fullName evidence="2">Uncharacterized protein</fullName>
    </submittedName>
</protein>
<gene>
    <name evidence="2" type="ORF">D5S18_24960</name>
</gene>
<evidence type="ECO:0000256" key="1">
    <source>
        <dbReference type="SAM" id="MobiDB-lite"/>
    </source>
</evidence>
<dbReference type="InterPro" id="IPR016032">
    <property type="entry name" value="Sig_transdc_resp-reg_C-effctor"/>
</dbReference>
<dbReference type="GO" id="GO:0006355">
    <property type="term" value="P:regulation of DNA-templated transcription"/>
    <property type="evidence" value="ECO:0007669"/>
    <property type="project" value="InterPro"/>
</dbReference>